<comment type="caution">
    <text evidence="8">The sequence shown here is derived from an EMBL/GenBank/DDBJ whole genome shotgun (WGS) entry which is preliminary data.</text>
</comment>
<evidence type="ECO:0000313" key="9">
    <source>
        <dbReference type="Proteomes" id="UP001597561"/>
    </source>
</evidence>
<evidence type="ECO:0000313" key="8">
    <source>
        <dbReference type="EMBL" id="MFD2911114.1"/>
    </source>
</evidence>
<dbReference type="Gene3D" id="3.40.50.2020">
    <property type="match status" value="1"/>
</dbReference>
<dbReference type="InterPro" id="IPR004467">
    <property type="entry name" value="Or_phspho_trans_dom"/>
</dbReference>
<dbReference type="InterPro" id="IPR023031">
    <property type="entry name" value="OPRT"/>
</dbReference>
<comment type="caution">
    <text evidence="6">Lacks conserved residue(s) required for the propagation of feature annotation.</text>
</comment>
<comment type="catalytic activity">
    <reaction evidence="6">
        <text>orotidine 5'-phosphate + diphosphate = orotate + 5-phospho-alpha-D-ribose 1-diphosphate</text>
        <dbReference type="Rhea" id="RHEA:10380"/>
        <dbReference type="ChEBI" id="CHEBI:30839"/>
        <dbReference type="ChEBI" id="CHEBI:33019"/>
        <dbReference type="ChEBI" id="CHEBI:57538"/>
        <dbReference type="ChEBI" id="CHEBI:58017"/>
        <dbReference type="EC" id="2.4.2.10"/>
    </reaction>
</comment>
<dbReference type="InterPro" id="IPR000836">
    <property type="entry name" value="PRTase_dom"/>
</dbReference>
<dbReference type="HAMAP" id="MF_01208">
    <property type="entry name" value="PyrE"/>
    <property type="match status" value="1"/>
</dbReference>
<gene>
    <name evidence="6 8" type="primary">pyrE</name>
    <name evidence="8" type="ORF">ACFS5P_04450</name>
</gene>
<accession>A0ABW5ZDW1</accession>
<evidence type="ECO:0000256" key="2">
    <source>
        <dbReference type="ARBA" id="ARBA00011971"/>
    </source>
</evidence>
<feature type="binding site" evidence="6">
    <location>
        <position position="94"/>
    </location>
    <ligand>
        <name>5-phospho-alpha-D-ribose 1-diphosphate</name>
        <dbReference type="ChEBI" id="CHEBI:58017"/>
        <note>ligand shared between dimeric partners</note>
    </ligand>
</feature>
<comment type="pathway">
    <text evidence="1 6">Pyrimidine metabolism; UMP biosynthesis via de novo pathway; UMP from orotate: step 1/2.</text>
</comment>
<protein>
    <recommendedName>
        <fullName evidence="2 6">Orotate phosphoribosyltransferase</fullName>
        <shortName evidence="6">OPRT</shortName>
        <shortName evidence="6">OPRTase</shortName>
        <ecNumber evidence="2 6">2.4.2.10</ecNumber>
    </recommendedName>
</protein>
<evidence type="ECO:0000256" key="3">
    <source>
        <dbReference type="ARBA" id="ARBA00022676"/>
    </source>
</evidence>
<keyword evidence="6" id="KW-0460">Magnesium</keyword>
<keyword evidence="4 6" id="KW-0808">Transferase</keyword>
<dbReference type="CDD" id="cd06223">
    <property type="entry name" value="PRTases_typeI"/>
    <property type="match status" value="1"/>
</dbReference>
<organism evidence="8 9">
    <name type="scientific">Jeotgalibacillus terrae</name>
    <dbReference type="NCBI Taxonomy" id="587735"/>
    <lineage>
        <taxon>Bacteria</taxon>
        <taxon>Bacillati</taxon>
        <taxon>Bacillota</taxon>
        <taxon>Bacilli</taxon>
        <taxon>Bacillales</taxon>
        <taxon>Caryophanaceae</taxon>
        <taxon>Jeotgalibacillus</taxon>
    </lineage>
</organism>
<feature type="binding site" evidence="6">
    <location>
        <position position="100"/>
    </location>
    <ligand>
        <name>5-phospho-alpha-D-ribose 1-diphosphate</name>
        <dbReference type="ChEBI" id="CHEBI:58017"/>
        <note>ligand shared between dimeric partners</note>
    </ligand>
</feature>
<evidence type="ECO:0000256" key="4">
    <source>
        <dbReference type="ARBA" id="ARBA00022679"/>
    </source>
</evidence>
<feature type="domain" description="Phosphoribosyltransferase" evidence="7">
    <location>
        <begin position="66"/>
        <end position="166"/>
    </location>
</feature>
<comment type="similarity">
    <text evidence="6">Belongs to the purine/pyrimidine phosphoribosyltransferase family. PyrE subfamily.</text>
</comment>
<comment type="function">
    <text evidence="6">Catalyzes the transfer of a ribosyl phosphate group from 5-phosphoribose 1-diphosphate to orotate, leading to the formation of orotidine monophosphate (OMP).</text>
</comment>
<reference evidence="9" key="1">
    <citation type="journal article" date="2019" name="Int. J. Syst. Evol. Microbiol.">
        <title>The Global Catalogue of Microorganisms (GCM) 10K type strain sequencing project: providing services to taxonomists for standard genome sequencing and annotation.</title>
        <authorList>
            <consortium name="The Broad Institute Genomics Platform"/>
            <consortium name="The Broad Institute Genome Sequencing Center for Infectious Disease"/>
            <person name="Wu L."/>
            <person name="Ma J."/>
        </authorList>
    </citation>
    <scope>NUCLEOTIDE SEQUENCE [LARGE SCALE GENOMIC DNA]</scope>
    <source>
        <strain evidence="9">KCTC 13528</strain>
    </source>
</reference>
<evidence type="ECO:0000256" key="1">
    <source>
        <dbReference type="ARBA" id="ARBA00004889"/>
    </source>
</evidence>
<dbReference type="PANTHER" id="PTHR19278:SF9">
    <property type="entry name" value="URIDINE 5'-MONOPHOSPHATE SYNTHASE"/>
    <property type="match status" value="1"/>
</dbReference>
<dbReference type="NCBIfam" id="TIGR00336">
    <property type="entry name" value="pyrE"/>
    <property type="match status" value="1"/>
</dbReference>
<feature type="binding site" description="in other chain" evidence="6">
    <location>
        <begin position="120"/>
        <end position="128"/>
    </location>
    <ligand>
        <name>5-phospho-alpha-D-ribose 1-diphosphate</name>
        <dbReference type="ChEBI" id="CHEBI:58017"/>
        <note>ligand shared between dimeric partners</note>
    </ligand>
</feature>
<dbReference type="PANTHER" id="PTHR19278">
    <property type="entry name" value="OROTATE PHOSPHORIBOSYLTRANSFERASE"/>
    <property type="match status" value="1"/>
</dbReference>
<keyword evidence="3 6" id="KW-0328">Glycosyltransferase</keyword>
<dbReference type="EC" id="2.4.2.10" evidence="2 6"/>
<name>A0ABW5ZDW1_9BACL</name>
<dbReference type="RefSeq" id="WP_204728641.1">
    <property type="nucleotide sequence ID" value="NZ_JAFBDK010000004.1"/>
</dbReference>
<keyword evidence="9" id="KW-1185">Reference proteome</keyword>
<dbReference type="GO" id="GO:0004588">
    <property type="term" value="F:orotate phosphoribosyltransferase activity"/>
    <property type="evidence" value="ECO:0007669"/>
    <property type="project" value="UniProtKB-EC"/>
</dbReference>
<dbReference type="InterPro" id="IPR029057">
    <property type="entry name" value="PRTase-like"/>
</dbReference>
<evidence type="ECO:0000259" key="7">
    <source>
        <dbReference type="Pfam" id="PF00156"/>
    </source>
</evidence>
<dbReference type="SUPFAM" id="SSF53271">
    <property type="entry name" value="PRTase-like"/>
    <property type="match status" value="1"/>
</dbReference>
<dbReference type="EMBL" id="JBHUPG010000007">
    <property type="protein sequence ID" value="MFD2911114.1"/>
    <property type="molecule type" value="Genomic_DNA"/>
</dbReference>
<comment type="subunit">
    <text evidence="6">Homodimer.</text>
</comment>
<dbReference type="Proteomes" id="UP001597561">
    <property type="component" value="Unassembled WGS sequence"/>
</dbReference>
<evidence type="ECO:0000256" key="6">
    <source>
        <dbReference type="HAMAP-Rule" id="MF_01208"/>
    </source>
</evidence>
<dbReference type="Pfam" id="PF00156">
    <property type="entry name" value="Pribosyltran"/>
    <property type="match status" value="1"/>
</dbReference>
<comment type="cofactor">
    <cofactor evidence="6">
        <name>Mg(2+)</name>
        <dbReference type="ChEBI" id="CHEBI:18420"/>
    </cofactor>
</comment>
<evidence type="ECO:0000256" key="5">
    <source>
        <dbReference type="ARBA" id="ARBA00022975"/>
    </source>
</evidence>
<sequence length="202" mass="22352">MNKKMAAYLLEIKAVELNPDNPFTWASGIQSPIYCDNRLIMSYPEIRSFAADQLTELIKTNFSDAEIIAGTATAGIPHAAWVSERMNLPMNYVRSSAKKHGKTNQIEGKVIPGKKAVVIEDLISTGGSSLDAVKALEEEGIEVLGVAALFTYGFKKAQQQFKEAGVPYFTVTDFDTLIEQAKEMSYISEDQVTELAKWKSEF</sequence>
<proteinExistence type="inferred from homology"/>
<feature type="binding site" evidence="6">
    <location>
        <position position="98"/>
    </location>
    <ligand>
        <name>5-phospho-alpha-D-ribose 1-diphosphate</name>
        <dbReference type="ChEBI" id="CHEBI:58017"/>
        <note>ligand shared between dimeric partners</note>
    </ligand>
</feature>
<feature type="binding site" evidence="6">
    <location>
        <position position="124"/>
    </location>
    <ligand>
        <name>orotate</name>
        <dbReference type="ChEBI" id="CHEBI:30839"/>
    </ligand>
</feature>
<keyword evidence="5 6" id="KW-0665">Pyrimidine biosynthesis</keyword>